<dbReference type="AlphaFoldDB" id="A0A645JLX7"/>
<accession>A0A645JLX7</accession>
<evidence type="ECO:0008006" key="2">
    <source>
        <dbReference type="Google" id="ProtNLM"/>
    </source>
</evidence>
<dbReference type="Gene3D" id="3.40.1390.20">
    <property type="entry name" value="HprK N-terminal domain-like"/>
    <property type="match status" value="1"/>
</dbReference>
<reference evidence="1" key="1">
    <citation type="submission" date="2019-08" db="EMBL/GenBank/DDBJ databases">
        <authorList>
            <person name="Kucharzyk K."/>
            <person name="Murdoch R.W."/>
            <person name="Higgins S."/>
            <person name="Loffler F."/>
        </authorList>
    </citation>
    <scope>NUCLEOTIDE SEQUENCE</scope>
</reference>
<dbReference type="InterPro" id="IPR028979">
    <property type="entry name" value="Ser_kin/Pase_Hpr-like_N_sf"/>
</dbReference>
<dbReference type="SUPFAM" id="SSF75138">
    <property type="entry name" value="HprK N-terminal domain-like"/>
    <property type="match status" value="1"/>
</dbReference>
<gene>
    <name evidence="1" type="ORF">SDC9_212198</name>
</gene>
<dbReference type="EMBL" id="VSSQ01145296">
    <property type="protein sequence ID" value="MPN64426.1"/>
    <property type="molecule type" value="Genomic_DNA"/>
</dbReference>
<evidence type="ECO:0000313" key="1">
    <source>
        <dbReference type="EMBL" id="MPN64426.1"/>
    </source>
</evidence>
<protein>
    <recommendedName>
        <fullName evidence="2">DRTGG domain-containing protein</fullName>
    </recommendedName>
</protein>
<proteinExistence type="predicted"/>
<name>A0A645JLX7_9ZZZZ</name>
<sequence length="75" mass="8081">MAKGTEGMAWITIQTHINVIAVASLHDFSCVIVAESCEVAQDVLDKAAEEGIQVLRSPLSSYKLSGMLYELGVKN</sequence>
<organism evidence="1">
    <name type="scientific">bioreactor metagenome</name>
    <dbReference type="NCBI Taxonomy" id="1076179"/>
    <lineage>
        <taxon>unclassified sequences</taxon>
        <taxon>metagenomes</taxon>
        <taxon>ecological metagenomes</taxon>
    </lineage>
</organism>
<comment type="caution">
    <text evidence="1">The sequence shown here is derived from an EMBL/GenBank/DDBJ whole genome shotgun (WGS) entry which is preliminary data.</text>
</comment>